<comment type="function">
    <text evidence="14">Acts on leucine, isoleucine and valine.</text>
</comment>
<evidence type="ECO:0000256" key="1">
    <source>
        <dbReference type="ARBA" id="ARBA00001933"/>
    </source>
</evidence>
<dbReference type="UniPathway" id="UPA00047">
    <property type="reaction ID" value="UER00058"/>
</dbReference>
<protein>
    <recommendedName>
        <fullName evidence="14">Branched-chain-amino-acid aminotransferase</fullName>
        <shortName evidence="14">BCAT</shortName>
        <ecNumber evidence="14">2.6.1.42</ecNumber>
    </recommendedName>
</protein>
<evidence type="ECO:0000256" key="12">
    <source>
        <dbReference type="ARBA" id="ARBA00048798"/>
    </source>
</evidence>
<dbReference type="InterPro" id="IPR036038">
    <property type="entry name" value="Aminotransferase-like"/>
</dbReference>
<keyword evidence="8 14" id="KW-0808">Transferase</keyword>
<dbReference type="InterPro" id="IPR043132">
    <property type="entry name" value="BCAT-like_C"/>
</dbReference>
<keyword evidence="10 14" id="KW-0100">Branched-chain amino acid biosynthesis</keyword>
<keyword evidence="9 14" id="KW-0663">Pyridoxal phosphate</keyword>
<evidence type="ECO:0000256" key="13">
    <source>
        <dbReference type="ARBA" id="ARBA00049229"/>
    </source>
</evidence>
<dbReference type="GO" id="GO:0052654">
    <property type="term" value="F:L-leucine-2-oxoglutarate transaminase activity"/>
    <property type="evidence" value="ECO:0007669"/>
    <property type="project" value="RHEA"/>
</dbReference>
<comment type="pathway">
    <text evidence="4 14">Amino-acid biosynthesis; L-leucine biosynthesis; L-leucine from 3-methyl-2-oxobutanoate: step 4/4.</text>
</comment>
<evidence type="ECO:0000256" key="7">
    <source>
        <dbReference type="ARBA" id="ARBA00022605"/>
    </source>
</evidence>
<evidence type="ECO:0000256" key="14">
    <source>
        <dbReference type="RuleBase" id="RU364094"/>
    </source>
</evidence>
<dbReference type="InterPro" id="IPR001544">
    <property type="entry name" value="Aminotrans_IV"/>
</dbReference>
<dbReference type="GO" id="GO:0052655">
    <property type="term" value="F:L-valine-2-oxoglutarate transaminase activity"/>
    <property type="evidence" value="ECO:0007669"/>
    <property type="project" value="RHEA"/>
</dbReference>
<dbReference type="Proteomes" id="UP000034329">
    <property type="component" value="Unassembled WGS sequence"/>
</dbReference>
<dbReference type="EC" id="2.6.1.42" evidence="14"/>
<comment type="catalytic activity">
    <reaction evidence="13 14">
        <text>L-leucine + 2-oxoglutarate = 4-methyl-2-oxopentanoate + L-glutamate</text>
        <dbReference type="Rhea" id="RHEA:18321"/>
        <dbReference type="ChEBI" id="CHEBI:16810"/>
        <dbReference type="ChEBI" id="CHEBI:17865"/>
        <dbReference type="ChEBI" id="CHEBI:29985"/>
        <dbReference type="ChEBI" id="CHEBI:57427"/>
        <dbReference type="EC" id="2.6.1.42"/>
    </reaction>
</comment>
<dbReference type="PANTHER" id="PTHR42743:SF11">
    <property type="entry name" value="AMINODEOXYCHORISMATE LYASE"/>
    <property type="match status" value="1"/>
</dbReference>
<dbReference type="PATRIC" id="fig|1618581.3.peg.209"/>
<organism evidence="15 16">
    <name type="scientific">Candidatus Woesebacteria bacterium GW2011_GWB1_45_5</name>
    <dbReference type="NCBI Taxonomy" id="1618581"/>
    <lineage>
        <taxon>Bacteria</taxon>
        <taxon>Candidatus Woeseibacteriota</taxon>
    </lineage>
</organism>
<comment type="caution">
    <text evidence="15">The sequence shown here is derived from an EMBL/GenBank/DDBJ whole genome shotgun (WGS) entry which is preliminary data.</text>
</comment>
<evidence type="ECO:0000313" key="15">
    <source>
        <dbReference type="EMBL" id="KKU10477.1"/>
    </source>
</evidence>
<dbReference type="NCBIfam" id="NF005146">
    <property type="entry name" value="PRK06606.1"/>
    <property type="match status" value="1"/>
</dbReference>
<evidence type="ECO:0000313" key="16">
    <source>
        <dbReference type="Proteomes" id="UP000034329"/>
    </source>
</evidence>
<keyword evidence="7 14" id="KW-0028">Amino-acid biosynthesis</keyword>
<comment type="pathway">
    <text evidence="3 14">Amino-acid biosynthesis; L-valine biosynthesis; L-valine from pyruvate: step 4/4.</text>
</comment>
<evidence type="ECO:0000256" key="10">
    <source>
        <dbReference type="ARBA" id="ARBA00023304"/>
    </source>
</evidence>
<dbReference type="Gene3D" id="3.20.10.10">
    <property type="entry name" value="D-amino Acid Aminotransferase, subunit A, domain 2"/>
    <property type="match status" value="1"/>
</dbReference>
<dbReference type="AlphaFoldDB" id="A0A0G1MQS5"/>
<evidence type="ECO:0000256" key="8">
    <source>
        <dbReference type="ARBA" id="ARBA00022679"/>
    </source>
</evidence>
<evidence type="ECO:0000256" key="4">
    <source>
        <dbReference type="ARBA" id="ARBA00005072"/>
    </source>
</evidence>
<comment type="catalytic activity">
    <reaction evidence="12 14">
        <text>L-isoleucine + 2-oxoglutarate = (S)-3-methyl-2-oxopentanoate + L-glutamate</text>
        <dbReference type="Rhea" id="RHEA:24801"/>
        <dbReference type="ChEBI" id="CHEBI:16810"/>
        <dbReference type="ChEBI" id="CHEBI:29985"/>
        <dbReference type="ChEBI" id="CHEBI:35146"/>
        <dbReference type="ChEBI" id="CHEBI:58045"/>
        <dbReference type="EC" id="2.6.1.42"/>
    </reaction>
</comment>
<dbReference type="UniPathway" id="UPA00049">
    <property type="reaction ID" value="UER00062"/>
</dbReference>
<comment type="similarity">
    <text evidence="5 14">Belongs to the class-IV pyridoxal-phosphate-dependent aminotransferase family.</text>
</comment>
<dbReference type="PANTHER" id="PTHR42743">
    <property type="entry name" value="AMINO-ACID AMINOTRANSFERASE"/>
    <property type="match status" value="1"/>
</dbReference>
<evidence type="ECO:0000256" key="6">
    <source>
        <dbReference type="ARBA" id="ARBA00022576"/>
    </source>
</evidence>
<evidence type="ECO:0000256" key="9">
    <source>
        <dbReference type="ARBA" id="ARBA00022898"/>
    </source>
</evidence>
<dbReference type="InterPro" id="IPR005785">
    <property type="entry name" value="B_amino_transI"/>
</dbReference>
<dbReference type="Pfam" id="PF01063">
    <property type="entry name" value="Aminotran_4"/>
    <property type="match status" value="1"/>
</dbReference>
<comment type="cofactor">
    <cofactor evidence="1 14">
        <name>pyridoxal 5'-phosphate</name>
        <dbReference type="ChEBI" id="CHEBI:597326"/>
    </cofactor>
</comment>
<evidence type="ECO:0000256" key="5">
    <source>
        <dbReference type="ARBA" id="ARBA00009320"/>
    </source>
</evidence>
<proteinExistence type="inferred from homology"/>
<gene>
    <name evidence="14" type="primary">ilvE</name>
    <name evidence="15" type="ORF">UX13_C0011G0018</name>
</gene>
<evidence type="ECO:0000256" key="11">
    <source>
        <dbReference type="ARBA" id="ARBA00048212"/>
    </source>
</evidence>
<dbReference type="InterPro" id="IPR043131">
    <property type="entry name" value="BCAT-like_N"/>
</dbReference>
<comment type="pathway">
    <text evidence="2 14">Amino-acid biosynthesis; L-isoleucine biosynthesis; L-isoleucine from 2-oxobutanoate: step 4/4.</text>
</comment>
<dbReference type="NCBIfam" id="TIGR01122">
    <property type="entry name" value="ilvE_I"/>
    <property type="match status" value="1"/>
</dbReference>
<dbReference type="CDD" id="cd01557">
    <property type="entry name" value="BCAT_beta_family"/>
    <property type="match status" value="1"/>
</dbReference>
<accession>A0A0G1MQS5</accession>
<dbReference type="GO" id="GO:0009097">
    <property type="term" value="P:isoleucine biosynthetic process"/>
    <property type="evidence" value="ECO:0007669"/>
    <property type="project" value="UniProtKB-UniPathway"/>
</dbReference>
<dbReference type="UniPathway" id="UPA00048">
    <property type="reaction ID" value="UER00073"/>
</dbReference>
<dbReference type="Gene3D" id="3.30.470.10">
    <property type="match status" value="1"/>
</dbReference>
<keyword evidence="6 14" id="KW-0032">Aminotransferase</keyword>
<dbReference type="GO" id="GO:0052656">
    <property type="term" value="F:L-isoleucine-2-oxoglutarate transaminase activity"/>
    <property type="evidence" value="ECO:0007669"/>
    <property type="project" value="RHEA"/>
</dbReference>
<dbReference type="FunFam" id="3.20.10.10:FF:000002">
    <property type="entry name" value="D-alanine aminotransferase"/>
    <property type="match status" value="1"/>
</dbReference>
<comment type="catalytic activity">
    <reaction evidence="11 14">
        <text>L-valine + 2-oxoglutarate = 3-methyl-2-oxobutanoate + L-glutamate</text>
        <dbReference type="Rhea" id="RHEA:24813"/>
        <dbReference type="ChEBI" id="CHEBI:11851"/>
        <dbReference type="ChEBI" id="CHEBI:16810"/>
        <dbReference type="ChEBI" id="CHEBI:29985"/>
        <dbReference type="ChEBI" id="CHEBI:57762"/>
        <dbReference type="EC" id="2.6.1.42"/>
    </reaction>
</comment>
<dbReference type="EMBL" id="LCLA01000011">
    <property type="protein sequence ID" value="KKU10477.1"/>
    <property type="molecule type" value="Genomic_DNA"/>
</dbReference>
<dbReference type="InterPro" id="IPR033939">
    <property type="entry name" value="BCAT_family"/>
</dbReference>
<name>A0A0G1MQS5_9BACT</name>
<evidence type="ECO:0000256" key="3">
    <source>
        <dbReference type="ARBA" id="ARBA00004931"/>
    </source>
</evidence>
<dbReference type="InterPro" id="IPR050571">
    <property type="entry name" value="Class-IV_PLP-Dep_Aminotrnsfr"/>
</dbReference>
<reference evidence="15 16" key="1">
    <citation type="journal article" date="2015" name="Nature">
        <title>rRNA introns, odd ribosomes, and small enigmatic genomes across a large radiation of phyla.</title>
        <authorList>
            <person name="Brown C.T."/>
            <person name="Hug L.A."/>
            <person name="Thomas B.C."/>
            <person name="Sharon I."/>
            <person name="Castelle C.J."/>
            <person name="Singh A."/>
            <person name="Wilkins M.J."/>
            <person name="Williams K.H."/>
            <person name="Banfield J.F."/>
        </authorList>
    </citation>
    <scope>NUCLEOTIDE SEQUENCE [LARGE SCALE GENOMIC DNA]</scope>
</reference>
<evidence type="ECO:0000256" key="2">
    <source>
        <dbReference type="ARBA" id="ARBA00004824"/>
    </source>
</evidence>
<dbReference type="GO" id="GO:0009098">
    <property type="term" value="P:L-leucine biosynthetic process"/>
    <property type="evidence" value="ECO:0007669"/>
    <property type="project" value="UniProtKB-UniPathway"/>
</dbReference>
<dbReference type="GO" id="GO:0009099">
    <property type="term" value="P:L-valine biosynthetic process"/>
    <property type="evidence" value="ECO:0007669"/>
    <property type="project" value="UniProtKB-UniPathway"/>
</dbReference>
<sequence length="301" mass="33834">MQPTSWIWINGKLIRWEDATLHFLTHTLHYGTGVFEGIRCYETDEGPAIFRLKEHIERLFKSGEYLDMELPYTQQQIEDACTEVIQANKLPSAYIRPIVFYGYGKMGLDPAGANLNVAIAAWPWGPYLGEEELEKGVTAIIAKTRRFSGNHNHAKITGNYFNSMKAHNEAKKKGCHEAIMLDEHGFVAEGPGENIFIVKKGIILTPTRSAILQGITRDSVMNIARDRGYKVKERKITVRDLKNAHEAFFTGTAAEITPIRVIDKKEIGNGSAGGVTKELQLAFFAIVKGKNPVYEDWLTFC</sequence>
<dbReference type="SUPFAM" id="SSF56752">
    <property type="entry name" value="D-aminoacid aminotransferase-like PLP-dependent enzymes"/>
    <property type="match status" value="1"/>
</dbReference>